<feature type="region of interest" description="Disordered" evidence="6">
    <location>
        <begin position="426"/>
        <end position="603"/>
    </location>
</feature>
<feature type="compositionally biased region" description="Basic and acidic residues" evidence="6">
    <location>
        <begin position="57"/>
        <end position="78"/>
    </location>
</feature>
<feature type="compositionally biased region" description="Low complexity" evidence="6">
    <location>
        <begin position="554"/>
        <end position="564"/>
    </location>
</feature>
<dbReference type="EMBL" id="JAUBYV010000005">
    <property type="protein sequence ID" value="KAK2626834.1"/>
    <property type="molecule type" value="Genomic_DNA"/>
</dbReference>
<feature type="compositionally biased region" description="Low complexity" evidence="6">
    <location>
        <begin position="299"/>
        <end position="308"/>
    </location>
</feature>
<evidence type="ECO:0000256" key="5">
    <source>
        <dbReference type="ARBA" id="ARBA00038223"/>
    </source>
</evidence>
<evidence type="ECO:0000256" key="3">
    <source>
        <dbReference type="ARBA" id="ARBA00023157"/>
    </source>
</evidence>
<dbReference type="AlphaFoldDB" id="A0AAD9T163"/>
<dbReference type="PANTHER" id="PTHR21107">
    <property type="entry name" value="CYTOCHROME C OXIDASE ASSEMBLY PROTEIN COX19"/>
    <property type="match status" value="1"/>
</dbReference>
<feature type="compositionally biased region" description="Basic and acidic residues" evidence="6">
    <location>
        <begin position="571"/>
        <end position="583"/>
    </location>
</feature>
<keyword evidence="2" id="KW-0963">Cytoplasm</keyword>
<feature type="compositionally biased region" description="Basic and acidic residues" evidence="6">
    <location>
        <begin position="530"/>
        <end position="553"/>
    </location>
</feature>
<proteinExistence type="inferred from homology"/>
<feature type="region of interest" description="Disordered" evidence="6">
    <location>
        <begin position="1"/>
        <end position="128"/>
    </location>
</feature>
<evidence type="ECO:0000256" key="2">
    <source>
        <dbReference type="ARBA" id="ARBA00022490"/>
    </source>
</evidence>
<feature type="region of interest" description="Disordered" evidence="6">
    <location>
        <begin position="697"/>
        <end position="734"/>
    </location>
</feature>
<sequence length="873" mass="95089">MSTFDPYDDGWHSHRHRDRRDDRRDDRDTRYVETQETYVRSPAAVPEPPPYTVRTTDVVRRPVREGSDLSIEEVRRDFPPPGGAAYSQRAIVREDRYGPPARSRSAERGSQYGAYLGDPRRSHNDLNDRRRATYVDQEVVKPRRRSLSRNQKIIAAVGGAALAVGGKELWDRSQADGRPVSRNPLQSAAVGAAGAFAGYEGAELYAKHGGKAEEKLKTYVAHKGRDGEVEEYYTSEEEPARPKRSKSRRKSIVEGALGLAGLGAATGGGKGRSRRGSDSTYDSRDRRTRSRSGRDRSPEGAAKFQQAAKAALLAGATEAFRVRNEPGGWGGDKGKRILTAAIGAGGIDAAADRDPESKSKRHILEAVVGGLAGNRLINGSRNNIEDDGRSVRTRSRSRSRSRGPGGGASTGPLAALATAGLGALASKKLLDRSRSRSRGGGHSRRRRDSSDSYDSRSPSPRRGDRKDRHKRSKSVTDYARNGLAALGIGGAAAGDSHRDREIVDETYVRKSRRGGGGGGGGGSEYGGSRRSRDMDYVDPRDPYGDSRYAESRSSHIGSRSAGSRRGNGGHKSRDIAEGKRDPGYDSESSLGSSSGDEKRVKKMKGKQLLTAGLATVATIHAAHNVYQSMEKRDARHKAVAEGDMTPEEARKLKAKAALQDVASVGIAALGIKGAFSEIKEANQVRHECKELREKKEERHKKRLARLQNGSISSHGSGQGNEFATRRNELDPTYGDGRFDEYGPRYVDSNPYSASLPAPPVGPERGSFPLDHDGECKDVMMSYLSCIKRVKGMNDPECRLHAKSYLACRMDRYATLLQAAGSRSTPVLMAACRNLMAKDEFKNLGFGEEKEKEKSAVAAEGTTNEEKHKGELRW</sequence>
<gene>
    <name evidence="7" type="ORF">QTJ16_004009</name>
</gene>
<feature type="compositionally biased region" description="Acidic residues" evidence="6">
    <location>
        <begin position="228"/>
        <end position="237"/>
    </location>
</feature>
<feature type="region of interest" description="Disordered" evidence="6">
    <location>
        <begin position="227"/>
        <end position="308"/>
    </location>
</feature>
<dbReference type="GO" id="GO:0005758">
    <property type="term" value="C:mitochondrial intermembrane space"/>
    <property type="evidence" value="ECO:0007669"/>
    <property type="project" value="TreeGrafter"/>
</dbReference>
<feature type="compositionally biased region" description="Low complexity" evidence="6">
    <location>
        <begin position="585"/>
        <end position="594"/>
    </location>
</feature>
<comment type="similarity">
    <text evidence="5">Belongs to the COX19 family.</text>
</comment>
<evidence type="ECO:0008006" key="9">
    <source>
        <dbReference type="Google" id="ProtNLM"/>
    </source>
</evidence>
<feature type="compositionally biased region" description="Basic and acidic residues" evidence="6">
    <location>
        <begin position="495"/>
        <end position="508"/>
    </location>
</feature>
<evidence type="ECO:0000313" key="8">
    <source>
        <dbReference type="Proteomes" id="UP001285354"/>
    </source>
</evidence>
<feature type="compositionally biased region" description="Basic and acidic residues" evidence="6">
    <location>
        <begin position="118"/>
        <end position="128"/>
    </location>
</feature>
<evidence type="ECO:0000256" key="1">
    <source>
        <dbReference type="ARBA" id="ARBA00004496"/>
    </source>
</evidence>
<feature type="region of interest" description="Disordered" evidence="6">
    <location>
        <begin position="848"/>
        <end position="873"/>
    </location>
</feature>
<dbReference type="PROSITE" id="PS51808">
    <property type="entry name" value="CHCH"/>
    <property type="match status" value="1"/>
</dbReference>
<keyword evidence="3" id="KW-1015">Disulfide bond</keyword>
<feature type="compositionally biased region" description="Polar residues" evidence="6">
    <location>
        <begin position="707"/>
        <end position="721"/>
    </location>
</feature>
<evidence type="ECO:0000256" key="6">
    <source>
        <dbReference type="SAM" id="MobiDB-lite"/>
    </source>
</evidence>
<dbReference type="Proteomes" id="UP001285354">
    <property type="component" value="Unassembled WGS sequence"/>
</dbReference>
<comment type="caution">
    <text evidence="7">The sequence shown here is derived from an EMBL/GenBank/DDBJ whole genome shotgun (WGS) entry which is preliminary data.</text>
</comment>
<protein>
    <recommendedName>
        <fullName evidence="9">Cytochrome c oxidase assembly protein COX19</fullName>
    </recommendedName>
</protein>
<feature type="compositionally biased region" description="Basic and acidic residues" evidence="6">
    <location>
        <begin position="863"/>
        <end position="873"/>
    </location>
</feature>
<feature type="compositionally biased region" description="Basic and acidic residues" evidence="6">
    <location>
        <begin position="19"/>
        <end position="33"/>
    </location>
</feature>
<accession>A0AAD9T163</accession>
<dbReference type="InterPro" id="IPR051383">
    <property type="entry name" value="COX19"/>
</dbReference>
<dbReference type="GO" id="GO:0033617">
    <property type="term" value="P:mitochondrial respiratory chain complex IV assembly"/>
    <property type="evidence" value="ECO:0007669"/>
    <property type="project" value="TreeGrafter"/>
</dbReference>
<feature type="compositionally biased region" description="Basic residues" evidence="6">
    <location>
        <begin position="391"/>
        <end position="401"/>
    </location>
</feature>
<keyword evidence="8" id="KW-1185">Reference proteome</keyword>
<comment type="function">
    <text evidence="4">Required for the assembly of mitochondrial cytochrome c oxidase.</text>
</comment>
<feature type="compositionally biased region" description="Basic and acidic residues" evidence="6">
    <location>
        <begin position="275"/>
        <end position="285"/>
    </location>
</feature>
<evidence type="ECO:0000313" key="7">
    <source>
        <dbReference type="EMBL" id="KAK2626834.1"/>
    </source>
</evidence>
<dbReference type="PANTHER" id="PTHR21107:SF2">
    <property type="entry name" value="CYTOCHROME C OXIDASE ASSEMBLY PROTEIN COX19"/>
    <property type="match status" value="1"/>
</dbReference>
<name>A0AAD9T163_9HELO</name>
<reference evidence="7" key="1">
    <citation type="submission" date="2023-06" db="EMBL/GenBank/DDBJ databases">
        <title>Draft genome of Marssonina rosae.</title>
        <authorList>
            <person name="Cheng Q."/>
        </authorList>
    </citation>
    <scope>NUCLEOTIDE SEQUENCE</scope>
    <source>
        <strain evidence="7">R4</strain>
    </source>
</reference>
<feature type="region of interest" description="Disordered" evidence="6">
    <location>
        <begin position="375"/>
        <end position="414"/>
    </location>
</feature>
<feature type="compositionally biased region" description="Gly residues" evidence="6">
    <location>
        <begin position="258"/>
        <end position="270"/>
    </location>
</feature>
<evidence type="ECO:0000256" key="4">
    <source>
        <dbReference type="ARBA" id="ARBA00037279"/>
    </source>
</evidence>
<comment type="subcellular location">
    <subcellularLocation>
        <location evidence="1">Cytoplasm</location>
    </subcellularLocation>
</comment>
<feature type="compositionally biased region" description="Gly residues" evidence="6">
    <location>
        <begin position="514"/>
        <end position="525"/>
    </location>
</feature>
<organism evidence="7 8">
    <name type="scientific">Diplocarpon rosae</name>
    <dbReference type="NCBI Taxonomy" id="946125"/>
    <lineage>
        <taxon>Eukaryota</taxon>
        <taxon>Fungi</taxon>
        <taxon>Dikarya</taxon>
        <taxon>Ascomycota</taxon>
        <taxon>Pezizomycotina</taxon>
        <taxon>Leotiomycetes</taxon>
        <taxon>Helotiales</taxon>
        <taxon>Drepanopezizaceae</taxon>
        <taxon>Diplocarpon</taxon>
    </lineage>
</organism>
<feature type="compositionally biased region" description="Basic residues" evidence="6">
    <location>
        <begin position="435"/>
        <end position="447"/>
    </location>
</feature>